<dbReference type="SMART" id="SM00091">
    <property type="entry name" value="PAS"/>
    <property type="match status" value="2"/>
</dbReference>
<evidence type="ECO:0000259" key="1">
    <source>
        <dbReference type="PROSITE" id="PS50112"/>
    </source>
</evidence>
<organism evidence="4 5">
    <name type="scientific">Methylohalomonas lacus</name>
    <dbReference type="NCBI Taxonomy" id="398773"/>
    <lineage>
        <taxon>Bacteria</taxon>
        <taxon>Pseudomonadati</taxon>
        <taxon>Pseudomonadota</taxon>
        <taxon>Gammaproteobacteria</taxon>
        <taxon>Methylohalomonadales</taxon>
        <taxon>Methylohalomonadaceae</taxon>
        <taxon>Methylohalomonas</taxon>
    </lineage>
</organism>
<feature type="domain" description="PAS" evidence="1">
    <location>
        <begin position="28"/>
        <end position="98"/>
    </location>
</feature>
<dbReference type="SMART" id="SM00267">
    <property type="entry name" value="GGDEF"/>
    <property type="match status" value="1"/>
</dbReference>
<dbReference type="CDD" id="cd01948">
    <property type="entry name" value="EAL"/>
    <property type="match status" value="1"/>
</dbReference>
<dbReference type="Proteomes" id="UP001204445">
    <property type="component" value="Unassembled WGS sequence"/>
</dbReference>
<name>A0AAE3HK55_9GAMM</name>
<dbReference type="InterPro" id="IPR050706">
    <property type="entry name" value="Cyclic-di-GMP_PDE-like"/>
</dbReference>
<evidence type="ECO:0000259" key="2">
    <source>
        <dbReference type="PROSITE" id="PS50883"/>
    </source>
</evidence>
<evidence type="ECO:0000259" key="3">
    <source>
        <dbReference type="PROSITE" id="PS50887"/>
    </source>
</evidence>
<dbReference type="CDD" id="cd00130">
    <property type="entry name" value="PAS"/>
    <property type="match status" value="2"/>
</dbReference>
<dbReference type="EMBL" id="JANUCT010000012">
    <property type="protein sequence ID" value="MCS3903840.1"/>
    <property type="molecule type" value="Genomic_DNA"/>
</dbReference>
<dbReference type="PANTHER" id="PTHR33121:SF70">
    <property type="entry name" value="SIGNALING PROTEIN YKOW"/>
    <property type="match status" value="1"/>
</dbReference>
<dbReference type="InterPro" id="IPR000160">
    <property type="entry name" value="GGDEF_dom"/>
</dbReference>
<evidence type="ECO:0000313" key="4">
    <source>
        <dbReference type="EMBL" id="MCS3903840.1"/>
    </source>
</evidence>
<dbReference type="InterPro" id="IPR035919">
    <property type="entry name" value="EAL_sf"/>
</dbReference>
<dbReference type="Pfam" id="PF08447">
    <property type="entry name" value="PAS_3"/>
    <property type="match status" value="2"/>
</dbReference>
<dbReference type="SMART" id="SM00086">
    <property type="entry name" value="PAC"/>
    <property type="match status" value="2"/>
</dbReference>
<dbReference type="InterPro" id="IPR000014">
    <property type="entry name" value="PAS"/>
</dbReference>
<dbReference type="PROSITE" id="PS50883">
    <property type="entry name" value="EAL"/>
    <property type="match status" value="1"/>
</dbReference>
<dbReference type="Gene3D" id="3.30.70.270">
    <property type="match status" value="1"/>
</dbReference>
<dbReference type="AlphaFoldDB" id="A0AAE3HK55"/>
<dbReference type="InterPro" id="IPR029787">
    <property type="entry name" value="Nucleotide_cyclase"/>
</dbReference>
<sequence length="719" mass="82034">MNTGKTRIQNSGLIKRIFKKHPEPAGELQRDAVDFIESTPHVLFSINTLGQWSFLSSNWLDLTGYDTVQALSNHHFNYIHPDDLCEYKNFYRSLDKDGHRNGTHSVRLICKDGSYKWVLISAKLSNHICDNRSNEIIGLISDIHEETTEKHRLDVKLQSLEKLIEYVPGMIYRCLNNTKWTMEFISAGCYEITGYQPQDLIKNKTLSYASLIHPDDEQYVWNEIQCALDENRTFHISYRIITANNDIKWIWEQGQGIFSSSGELLVLEGYIADITLDMEADEAQKASLLYDDKTGHPNWQLFNDRLNEAIRRSLFDSRYAFVFILLQLDKSEEIASIYGKEVADHLVSEIQKKIAKSFECVGAVSRCNDDTLGILLESIGAFENLNKVIQDIQEVVLLPVQVYEHEIYASASLGVTLNTKLYSGSNELIYDAEQALSRARALGGARHEVYDLKQHAKAAAQSKYENEVREALDNGLMQVWWQPVVCLNTCALTGLEAKLVWNHDRRGILFAEDFVPQLTNTQLLMQLWQFMLSEACQHMNEWKSIPEFNEIGVNIQIFGETLLAADSILRLSERLIESKPSSCSISLGVPEEVFLRATDTVREMLDWLQSRDIFVILDSFGEGICSLATLKRYPLDMIRLHPLLLDKQHCDPRFVKSVVSLVHSFDIPVIADRLSTQAQLDTAIDYDINYVQGAIVSETVPPSQIPEKLRHNLLKFSNA</sequence>
<dbReference type="GO" id="GO:0071111">
    <property type="term" value="F:cyclic-guanylate-specific phosphodiesterase activity"/>
    <property type="evidence" value="ECO:0007669"/>
    <property type="project" value="InterPro"/>
</dbReference>
<dbReference type="SUPFAM" id="SSF55073">
    <property type="entry name" value="Nucleotide cyclase"/>
    <property type="match status" value="1"/>
</dbReference>
<protein>
    <submittedName>
        <fullName evidence="4">PAS domain S-box-containing protein/diguanylate cyclase (GGDEF)-like protein</fullName>
    </submittedName>
</protein>
<dbReference type="InterPro" id="IPR043128">
    <property type="entry name" value="Rev_trsase/Diguanyl_cyclase"/>
</dbReference>
<gene>
    <name evidence="4" type="ORF">J2T55_001872</name>
</gene>
<proteinExistence type="predicted"/>
<dbReference type="RefSeq" id="WP_259055815.1">
    <property type="nucleotide sequence ID" value="NZ_JANUCT010000012.1"/>
</dbReference>
<dbReference type="PANTHER" id="PTHR33121">
    <property type="entry name" value="CYCLIC DI-GMP PHOSPHODIESTERASE PDEF"/>
    <property type="match status" value="1"/>
</dbReference>
<dbReference type="SUPFAM" id="SSF141868">
    <property type="entry name" value="EAL domain-like"/>
    <property type="match status" value="1"/>
</dbReference>
<accession>A0AAE3HK55</accession>
<feature type="domain" description="PAS" evidence="1">
    <location>
        <begin position="156"/>
        <end position="231"/>
    </location>
</feature>
<dbReference type="PROSITE" id="PS50887">
    <property type="entry name" value="GGDEF"/>
    <property type="match status" value="1"/>
</dbReference>
<comment type="caution">
    <text evidence="4">The sequence shown here is derived from an EMBL/GenBank/DDBJ whole genome shotgun (WGS) entry which is preliminary data.</text>
</comment>
<dbReference type="Pfam" id="PF00990">
    <property type="entry name" value="GGDEF"/>
    <property type="match status" value="1"/>
</dbReference>
<keyword evidence="5" id="KW-1185">Reference proteome</keyword>
<dbReference type="PROSITE" id="PS50112">
    <property type="entry name" value="PAS"/>
    <property type="match status" value="2"/>
</dbReference>
<reference evidence="4" key="1">
    <citation type="submission" date="2022-08" db="EMBL/GenBank/DDBJ databases">
        <title>Genomic Encyclopedia of Type Strains, Phase III (KMG-III): the genomes of soil and plant-associated and newly described type strains.</title>
        <authorList>
            <person name="Whitman W."/>
        </authorList>
    </citation>
    <scope>NUCLEOTIDE SEQUENCE</scope>
    <source>
        <strain evidence="4">HMT 1</strain>
    </source>
</reference>
<dbReference type="Gene3D" id="3.20.20.450">
    <property type="entry name" value="EAL domain"/>
    <property type="match status" value="1"/>
</dbReference>
<feature type="domain" description="GGDEF" evidence="3">
    <location>
        <begin position="319"/>
        <end position="452"/>
    </location>
</feature>
<dbReference type="SUPFAM" id="SSF55785">
    <property type="entry name" value="PYP-like sensor domain (PAS domain)"/>
    <property type="match status" value="2"/>
</dbReference>
<feature type="domain" description="EAL" evidence="2">
    <location>
        <begin position="461"/>
        <end position="713"/>
    </location>
</feature>
<dbReference type="InterPro" id="IPR001610">
    <property type="entry name" value="PAC"/>
</dbReference>
<evidence type="ECO:0000313" key="5">
    <source>
        <dbReference type="Proteomes" id="UP001204445"/>
    </source>
</evidence>
<dbReference type="InterPro" id="IPR035965">
    <property type="entry name" value="PAS-like_dom_sf"/>
</dbReference>
<dbReference type="Pfam" id="PF00563">
    <property type="entry name" value="EAL"/>
    <property type="match status" value="1"/>
</dbReference>
<dbReference type="Gene3D" id="3.30.450.20">
    <property type="entry name" value="PAS domain"/>
    <property type="match status" value="2"/>
</dbReference>
<dbReference type="SMART" id="SM00052">
    <property type="entry name" value="EAL"/>
    <property type="match status" value="1"/>
</dbReference>
<dbReference type="InterPro" id="IPR001633">
    <property type="entry name" value="EAL_dom"/>
</dbReference>
<dbReference type="InterPro" id="IPR013655">
    <property type="entry name" value="PAS_fold_3"/>
</dbReference>
<dbReference type="NCBIfam" id="TIGR00229">
    <property type="entry name" value="sensory_box"/>
    <property type="match status" value="1"/>
</dbReference>